<evidence type="ECO:0000313" key="1">
    <source>
        <dbReference type="EMBL" id="BDY28271.1"/>
    </source>
</evidence>
<dbReference type="GO" id="GO:0044550">
    <property type="term" value="P:secondary metabolite biosynthetic process"/>
    <property type="evidence" value="ECO:0007669"/>
    <property type="project" value="TreeGrafter"/>
</dbReference>
<accession>A0AAI8XMT7</accession>
<dbReference type="SUPFAM" id="SSF53901">
    <property type="entry name" value="Thiolase-like"/>
    <property type="match status" value="1"/>
</dbReference>
<sequence length="332" mass="35034">MTFLSSAALLLPPATPLTDPTLDISGRWRGVSASPGRSPVDMAVQAGRAAISASAVSSTDVRWTLHAGSGYQGPMGWPIHHGIQHGIVGNVGNALEVKQYCAAGLTTWIMASSMLSGDDGAVVCTGADNWSWGDRYATSRSAGGEPFSDVAHAVVLTGGDGFADILGYGTASCPGQARVWQTRESFWENASLDDYRAAYERAVAAHRPEDARDSLRMLVRAVRSALSAAALSPQYITHFIPHGTGSGEPYRTLADKIGLPWSEALYDYQVAQGYLAVSTQVAGLIHCAETGLKADSIVLLVAAEYQLSATAVVLRIRRTPQVSGDGDVRVMA</sequence>
<gene>
    <name evidence="1" type="ORF">hbim_02202</name>
</gene>
<proteinExistence type="predicted"/>
<dbReference type="PANTHER" id="PTHR34069:SF2">
    <property type="entry name" value="BETA-KETOACYL-[ACYL-CARRIER-PROTEIN] SYNTHASE III"/>
    <property type="match status" value="1"/>
</dbReference>
<dbReference type="EMBL" id="AP027452">
    <property type="protein sequence ID" value="BDY28271.1"/>
    <property type="molecule type" value="Genomic_DNA"/>
</dbReference>
<dbReference type="Gene3D" id="3.40.47.10">
    <property type="match status" value="2"/>
</dbReference>
<dbReference type="InterPro" id="IPR016039">
    <property type="entry name" value="Thiolase-like"/>
</dbReference>
<dbReference type="GO" id="GO:0016746">
    <property type="term" value="F:acyltransferase activity"/>
    <property type="evidence" value="ECO:0007669"/>
    <property type="project" value="UniProtKB-KW"/>
</dbReference>
<evidence type="ECO:0008006" key="3">
    <source>
        <dbReference type="Google" id="ProtNLM"/>
    </source>
</evidence>
<dbReference type="PANTHER" id="PTHR34069">
    <property type="entry name" value="3-OXOACYL-[ACYL-CARRIER-PROTEIN] SYNTHASE 3"/>
    <property type="match status" value="1"/>
</dbReference>
<name>A0AAI8XMT7_MYCME</name>
<evidence type="ECO:0000313" key="2">
    <source>
        <dbReference type="Proteomes" id="UP001241092"/>
    </source>
</evidence>
<protein>
    <recommendedName>
        <fullName evidence="3">3-oxoacyl-ACP synthase</fullName>
    </recommendedName>
</protein>
<organism evidence="1 2">
    <name type="scientific">Mycolicibacterium mageritense</name>
    <name type="common">Mycobacterium mageritense</name>
    <dbReference type="NCBI Taxonomy" id="53462"/>
    <lineage>
        <taxon>Bacteria</taxon>
        <taxon>Bacillati</taxon>
        <taxon>Actinomycetota</taxon>
        <taxon>Actinomycetes</taxon>
        <taxon>Mycobacteriales</taxon>
        <taxon>Mycobacteriaceae</taxon>
        <taxon>Mycolicibacterium</taxon>
    </lineage>
</organism>
<dbReference type="AlphaFoldDB" id="A0AAI8XMT7"/>
<dbReference type="Proteomes" id="UP001241092">
    <property type="component" value="Chromosome"/>
</dbReference>
<reference evidence="1" key="1">
    <citation type="submission" date="2023-03" db="EMBL/GenBank/DDBJ databases">
        <title>Draft genome sequence of a Mycolicibacterium mageritense strain H4_3_1 isolated from a hybrid biological-inorganic system reactor.</title>
        <authorList>
            <person name="Feng X."/>
            <person name="Kazama D."/>
            <person name="Sato K."/>
            <person name="Kobayashi H."/>
        </authorList>
    </citation>
    <scope>NUCLEOTIDE SEQUENCE</scope>
    <source>
        <strain evidence="1">H4_3_1</strain>
    </source>
</reference>